<organism evidence="2 3">
    <name type="scientific">Azospirillum brasilense</name>
    <dbReference type="NCBI Taxonomy" id="192"/>
    <lineage>
        <taxon>Bacteria</taxon>
        <taxon>Pseudomonadati</taxon>
        <taxon>Pseudomonadota</taxon>
        <taxon>Alphaproteobacteria</taxon>
        <taxon>Rhodospirillales</taxon>
        <taxon>Azospirillaceae</taxon>
        <taxon>Azospirillum</taxon>
    </lineage>
</organism>
<comment type="caution">
    <text evidence="2">The sequence shown here is derived from an EMBL/GenBank/DDBJ whole genome shotgun (WGS) entry which is preliminary data.</text>
</comment>
<dbReference type="Proteomes" id="UP000476837">
    <property type="component" value="Unassembled WGS sequence"/>
</dbReference>
<evidence type="ECO:0000256" key="1">
    <source>
        <dbReference type="SAM" id="MobiDB-lite"/>
    </source>
</evidence>
<evidence type="ECO:0000313" key="2">
    <source>
        <dbReference type="EMBL" id="KAA0680125.1"/>
    </source>
</evidence>
<protein>
    <recommendedName>
        <fullName evidence="4">Uracil DNA glycosylase superfamily protein</fullName>
    </recommendedName>
</protein>
<dbReference type="AlphaFoldDB" id="A0A6L3AUN5"/>
<evidence type="ECO:0008006" key="4">
    <source>
        <dbReference type="Google" id="ProtNLM"/>
    </source>
</evidence>
<evidence type="ECO:0000313" key="3">
    <source>
        <dbReference type="Proteomes" id="UP000476837"/>
    </source>
</evidence>
<gene>
    <name evidence="2" type="ORF">DS837_24225</name>
</gene>
<dbReference type="RefSeq" id="WP_149167091.1">
    <property type="nucleotide sequence ID" value="NZ_QOKV01000020.1"/>
</dbReference>
<reference evidence="2 3" key="1">
    <citation type="submission" date="2018-07" db="EMBL/GenBank/DDBJ databases">
        <title>Genome sequence of Roseomonas fauriae ATCC 49958.</title>
        <authorList>
            <person name="Sant'Anna F.H."/>
            <person name="Baldani J.I."/>
            <person name="Zilli J.E."/>
            <person name="Reis V.M."/>
            <person name="Hartmann A."/>
            <person name="Cruz L."/>
            <person name="de Souza E.M."/>
            <person name="de Oliveira Pedrosa F."/>
            <person name="Passaglia L.M.P."/>
        </authorList>
    </citation>
    <scope>NUCLEOTIDE SEQUENCE [LARGE SCALE GENOMIC DNA]</scope>
    <source>
        <strain evidence="2 3">ATCC 49958</strain>
    </source>
</reference>
<sequence length="300" mass="32286">MAVSSIDAPATDSSATNQEADQEAELRRLSVILGEVPPVNARPDAVSLFRTRVTEHGERVRALRNSVSPLFVVNGDLAAYSAEDGPLPDLILVGDNPGRREYEQSVYLCAQGRAGAMAHSFFDGIFGAGSFRSKVMVLNKSSFHTPRTVGLNEAMRGDPGLAEAIRRDQEENARLIADSVALLGVPVVTIGMESGGTTFQSFRKTLEARYRALGTPPAVFQKKRLASPFRKVPHFSLSKIFCRNADSAWNAALDGFLTRHAAIPGLRTENGNVSSKRLLGLGDGPLLADYLDRVILGHGG</sequence>
<feature type="region of interest" description="Disordered" evidence="1">
    <location>
        <begin position="1"/>
        <end position="21"/>
    </location>
</feature>
<dbReference type="EMBL" id="QOKV01000020">
    <property type="protein sequence ID" value="KAA0680125.1"/>
    <property type="molecule type" value="Genomic_DNA"/>
</dbReference>
<proteinExistence type="predicted"/>
<name>A0A6L3AUN5_AZOBR</name>
<accession>A0A6L3AUN5</accession>